<keyword evidence="1" id="KW-0812">Transmembrane</keyword>
<keyword evidence="1" id="KW-1133">Transmembrane helix</keyword>
<organism evidence="2 3">
    <name type="scientific">Yersinia bercovieri ATCC 43970</name>
    <dbReference type="NCBI Taxonomy" id="349968"/>
    <lineage>
        <taxon>Bacteria</taxon>
        <taxon>Pseudomonadati</taxon>
        <taxon>Pseudomonadota</taxon>
        <taxon>Gammaproteobacteria</taxon>
        <taxon>Enterobacterales</taxon>
        <taxon>Yersiniaceae</taxon>
        <taxon>Yersinia</taxon>
    </lineage>
</organism>
<dbReference type="Proteomes" id="UP000010319">
    <property type="component" value="Unassembled WGS sequence"/>
</dbReference>
<keyword evidence="1" id="KW-0472">Membrane</keyword>
<sequence>MHSLRRRDGAFYTEFFGFFVGGHDCTIVVFNGIGSIYFLR</sequence>
<comment type="caution">
    <text evidence="2">The sequence shown here is derived from an EMBL/GenBank/DDBJ whole genome shotgun (WGS) entry which is preliminary data.</text>
</comment>
<evidence type="ECO:0000313" key="2">
    <source>
        <dbReference type="EMBL" id="EEQ07238.1"/>
    </source>
</evidence>
<evidence type="ECO:0000256" key="1">
    <source>
        <dbReference type="SAM" id="Phobius"/>
    </source>
</evidence>
<gene>
    <name evidence="2" type="ORF">yberc0001_29320</name>
</gene>
<keyword evidence="3" id="KW-1185">Reference proteome</keyword>
<accession>A0ABM9Y0L1</accession>
<reference evidence="2" key="1">
    <citation type="submission" date="2008-12" db="EMBL/GenBank/DDBJ databases">
        <title>Annotation of the Yersinia bercovieri ATCC 43970 genome.</title>
        <authorList>
            <person name="Read T.D."/>
            <person name="Akmal A."/>
            <person name="Bishop-Lilly K."/>
            <person name="Chen P.E."/>
            <person name="Cook C."/>
            <person name="Kiley M.P."/>
            <person name="Lentz S."/>
            <person name="Mateczun A."/>
            <person name="Nagarajan N."/>
            <person name="Nolan N."/>
            <person name="Osborne B.I."/>
            <person name="Pop M."/>
            <person name="Sozhamannan S."/>
            <person name="Stewart A.C."/>
            <person name="Sulakvelidze A."/>
            <person name="Thomason B."/>
            <person name="Willner K."/>
            <person name="Zwick M.E."/>
        </authorList>
    </citation>
    <scope>NUCLEOTIDE SEQUENCE [LARGE SCALE GENOMIC DNA]</scope>
    <source>
        <strain evidence="2">ATCC 43970</strain>
    </source>
</reference>
<protein>
    <submittedName>
        <fullName evidence="2">Uncharacterized protein</fullName>
    </submittedName>
</protein>
<evidence type="ECO:0000313" key="3">
    <source>
        <dbReference type="Proteomes" id="UP000010319"/>
    </source>
</evidence>
<feature type="transmembrane region" description="Helical" evidence="1">
    <location>
        <begin position="15"/>
        <end position="39"/>
    </location>
</feature>
<dbReference type="EMBL" id="AALC02000014">
    <property type="protein sequence ID" value="EEQ07238.1"/>
    <property type="molecule type" value="Genomic_DNA"/>
</dbReference>
<name>A0ABM9Y0L1_YERBE</name>
<proteinExistence type="predicted"/>